<dbReference type="PANTHER" id="PTHR44103">
    <property type="entry name" value="PROPROTEIN CONVERTASE P"/>
    <property type="match status" value="1"/>
</dbReference>
<sequence length="411" mass="44372">MYRKSLTLTETVTLTLGVMLLAACSSPPNGAVAFEAHDIAEIRGGYAVAVADFNGDGLPDIMANALSLSEVSWHENPTWERHVVVEGVRSVVNQAMADINGDGIPEIAYQSQFAMQAANSEGLNWVAMSQGGRPEWEAEQIDAFPTSHHVTWADLDGDGELELVNALLIGEGSLAPTYDQDQASVFWYGQGDWNRGTVSTEIPGVIHRVRTVRWDEGDRDQILVASFEGIGLYRGTGTGAAMTFEKELISSGHDSEPAPRLGASDVGVGDSRGTRVVASVEPWHGNEVVVYTEVDGAWQRRVIFDQVQSGHEIAVLDLNGDGYVDVIANDNSRVSQRNPGGTPGVHVFFSPEDPATGEWIYRRIDSESAMNGCVGGDMNQDGRPDLVCTGGGGMIRWYENMGPEPESNTDM</sequence>
<evidence type="ECO:0000256" key="1">
    <source>
        <dbReference type="ARBA" id="ARBA00022729"/>
    </source>
</evidence>
<reference evidence="2" key="1">
    <citation type="submission" date="2018-05" db="EMBL/GenBank/DDBJ databases">
        <authorList>
            <person name="Lanie J.A."/>
            <person name="Ng W.-L."/>
            <person name="Kazmierczak K.M."/>
            <person name="Andrzejewski T.M."/>
            <person name="Davidsen T.M."/>
            <person name="Wayne K.J."/>
            <person name="Tettelin H."/>
            <person name="Glass J.I."/>
            <person name="Rusch D."/>
            <person name="Podicherti R."/>
            <person name="Tsui H.-C.T."/>
            <person name="Winkler M.E."/>
        </authorList>
    </citation>
    <scope>NUCLEOTIDE SEQUENCE</scope>
</reference>
<dbReference type="Gene3D" id="2.130.10.130">
    <property type="entry name" value="Integrin alpha, N-terminal"/>
    <property type="match status" value="2"/>
</dbReference>
<gene>
    <name evidence="2" type="ORF">METZ01_LOCUS190651</name>
</gene>
<dbReference type="Pfam" id="PF01839">
    <property type="entry name" value="FG-GAP"/>
    <property type="match status" value="1"/>
</dbReference>
<dbReference type="InterPro" id="IPR013517">
    <property type="entry name" value="FG-GAP"/>
</dbReference>
<accession>A0A382DJK7</accession>
<evidence type="ECO:0000313" key="2">
    <source>
        <dbReference type="EMBL" id="SVB37797.1"/>
    </source>
</evidence>
<dbReference type="Pfam" id="PF13517">
    <property type="entry name" value="FG-GAP_3"/>
    <property type="match status" value="1"/>
</dbReference>
<dbReference type="InterPro" id="IPR028994">
    <property type="entry name" value="Integrin_alpha_N"/>
</dbReference>
<dbReference type="PANTHER" id="PTHR44103:SF1">
    <property type="entry name" value="PROPROTEIN CONVERTASE P"/>
    <property type="match status" value="1"/>
</dbReference>
<dbReference type="PROSITE" id="PS51257">
    <property type="entry name" value="PROKAR_LIPOPROTEIN"/>
    <property type="match status" value="1"/>
</dbReference>
<dbReference type="SUPFAM" id="SSF69318">
    <property type="entry name" value="Integrin alpha N-terminal domain"/>
    <property type="match status" value="1"/>
</dbReference>
<evidence type="ECO:0008006" key="3">
    <source>
        <dbReference type="Google" id="ProtNLM"/>
    </source>
</evidence>
<name>A0A382DJK7_9ZZZZ</name>
<organism evidence="2">
    <name type="scientific">marine metagenome</name>
    <dbReference type="NCBI Taxonomy" id="408172"/>
    <lineage>
        <taxon>unclassified sequences</taxon>
        <taxon>metagenomes</taxon>
        <taxon>ecological metagenomes</taxon>
    </lineage>
</organism>
<protein>
    <recommendedName>
        <fullName evidence="3">VCBS repeat-containing protein</fullName>
    </recommendedName>
</protein>
<proteinExistence type="predicted"/>
<dbReference type="AlphaFoldDB" id="A0A382DJK7"/>
<dbReference type="EMBL" id="UINC01039387">
    <property type="protein sequence ID" value="SVB37797.1"/>
    <property type="molecule type" value="Genomic_DNA"/>
</dbReference>
<keyword evidence="1" id="KW-0732">Signal</keyword>